<dbReference type="EMBL" id="JBHTBY010000001">
    <property type="protein sequence ID" value="MFC7319950.1"/>
    <property type="molecule type" value="Genomic_DNA"/>
</dbReference>
<sequence>MDKTFMKKVLKWFLLVVLICIAILGGLLAYLFIADRFYNEDKDEFNENNELTMSIPSPVFYTTPEFGQDPYSSKDKQAYSD</sequence>
<dbReference type="Proteomes" id="UP001596494">
    <property type="component" value="Unassembled WGS sequence"/>
</dbReference>
<evidence type="ECO:0008006" key="4">
    <source>
        <dbReference type="Google" id="ProtNLM"/>
    </source>
</evidence>
<proteinExistence type="predicted"/>
<feature type="transmembrane region" description="Helical" evidence="1">
    <location>
        <begin position="12"/>
        <end position="33"/>
    </location>
</feature>
<keyword evidence="1" id="KW-0472">Membrane</keyword>
<dbReference type="RefSeq" id="WP_289215693.1">
    <property type="nucleotide sequence ID" value="NZ_JAPVRC010000003.1"/>
</dbReference>
<evidence type="ECO:0000313" key="2">
    <source>
        <dbReference type="EMBL" id="MFC7319950.1"/>
    </source>
</evidence>
<evidence type="ECO:0000313" key="3">
    <source>
        <dbReference type="Proteomes" id="UP001596494"/>
    </source>
</evidence>
<keyword evidence="1" id="KW-0812">Transmembrane</keyword>
<protein>
    <recommendedName>
        <fullName evidence="4">YtzI protein</fullName>
    </recommendedName>
</protein>
<gene>
    <name evidence="2" type="ORF">ACFQMN_03500</name>
</gene>
<reference evidence="3" key="1">
    <citation type="journal article" date="2019" name="Int. J. Syst. Evol. Microbiol.">
        <title>The Global Catalogue of Microorganisms (GCM) 10K type strain sequencing project: providing services to taxonomists for standard genome sequencing and annotation.</title>
        <authorList>
            <consortium name="The Broad Institute Genomics Platform"/>
            <consortium name="The Broad Institute Genome Sequencing Center for Infectious Disease"/>
            <person name="Wu L."/>
            <person name="Ma J."/>
        </authorList>
    </citation>
    <scope>NUCLEOTIDE SEQUENCE [LARGE SCALE GENOMIC DNA]</scope>
    <source>
        <strain evidence="3">CCUG 73951</strain>
    </source>
</reference>
<evidence type="ECO:0000256" key="1">
    <source>
        <dbReference type="SAM" id="Phobius"/>
    </source>
</evidence>
<comment type="caution">
    <text evidence="2">The sequence shown here is derived from an EMBL/GenBank/DDBJ whole genome shotgun (WGS) entry which is preliminary data.</text>
</comment>
<name>A0ABW2JZP4_9BACI</name>
<accession>A0ABW2JZP4</accession>
<keyword evidence="3" id="KW-1185">Reference proteome</keyword>
<keyword evidence="1" id="KW-1133">Transmembrane helix</keyword>
<organism evidence="2 3">
    <name type="scientific">Halobacillus campisalis</name>
    <dbReference type="NCBI Taxonomy" id="435909"/>
    <lineage>
        <taxon>Bacteria</taxon>
        <taxon>Bacillati</taxon>
        <taxon>Bacillota</taxon>
        <taxon>Bacilli</taxon>
        <taxon>Bacillales</taxon>
        <taxon>Bacillaceae</taxon>
        <taxon>Halobacillus</taxon>
    </lineage>
</organism>